<proteinExistence type="predicted"/>
<evidence type="ECO:0000259" key="4">
    <source>
        <dbReference type="PROSITE" id="PS01124"/>
    </source>
</evidence>
<reference evidence="5 6" key="1">
    <citation type="submission" date="2018-07" db="EMBL/GenBank/DDBJ databases">
        <title>Pseudomonas laoshanensis sp. nov., isolated from soil.</title>
        <authorList>
            <person name="Sun J."/>
            <person name="Yu L."/>
            <person name="Wang M."/>
            <person name="Zhang C."/>
        </authorList>
    </citation>
    <scope>NUCLEOTIDE SEQUENCE [LARGE SCALE GENOMIC DNA]</scope>
    <source>
        <strain evidence="5 6">Y22</strain>
    </source>
</reference>
<evidence type="ECO:0000256" key="2">
    <source>
        <dbReference type="ARBA" id="ARBA00023125"/>
    </source>
</evidence>
<comment type="caution">
    <text evidence="5">The sequence shown here is derived from an EMBL/GenBank/DDBJ whole genome shotgun (WGS) entry which is preliminary data.</text>
</comment>
<evidence type="ECO:0000313" key="5">
    <source>
        <dbReference type="EMBL" id="KAA0691862.1"/>
    </source>
</evidence>
<name>A0A7V7GPV4_9GAMM</name>
<dbReference type="Proteomes" id="UP000463138">
    <property type="component" value="Unassembled WGS sequence"/>
</dbReference>
<evidence type="ECO:0000256" key="3">
    <source>
        <dbReference type="ARBA" id="ARBA00023163"/>
    </source>
</evidence>
<dbReference type="PANTHER" id="PTHR47894:SF1">
    <property type="entry name" value="HTH-TYPE TRANSCRIPTIONAL REGULATOR VQSM"/>
    <property type="match status" value="1"/>
</dbReference>
<dbReference type="Pfam" id="PF12625">
    <property type="entry name" value="Arabinose_bd"/>
    <property type="match status" value="1"/>
</dbReference>
<dbReference type="GO" id="GO:0000976">
    <property type="term" value="F:transcription cis-regulatory region binding"/>
    <property type="evidence" value="ECO:0007669"/>
    <property type="project" value="TreeGrafter"/>
</dbReference>
<keyword evidence="2" id="KW-0238">DNA-binding</keyword>
<dbReference type="InterPro" id="IPR009057">
    <property type="entry name" value="Homeodomain-like_sf"/>
</dbReference>
<dbReference type="AlphaFoldDB" id="A0A7V7GPV4"/>
<dbReference type="Pfam" id="PF12833">
    <property type="entry name" value="HTH_18"/>
    <property type="match status" value="1"/>
</dbReference>
<evidence type="ECO:0000256" key="1">
    <source>
        <dbReference type="ARBA" id="ARBA00023015"/>
    </source>
</evidence>
<dbReference type="SMART" id="SM00342">
    <property type="entry name" value="HTH_ARAC"/>
    <property type="match status" value="1"/>
</dbReference>
<dbReference type="EMBL" id="QOVF01000007">
    <property type="protein sequence ID" value="KAA0691862.1"/>
    <property type="molecule type" value="Genomic_DNA"/>
</dbReference>
<dbReference type="PROSITE" id="PS01124">
    <property type="entry name" value="HTH_ARAC_FAMILY_2"/>
    <property type="match status" value="1"/>
</dbReference>
<dbReference type="InterPro" id="IPR018060">
    <property type="entry name" value="HTH_AraC"/>
</dbReference>
<protein>
    <submittedName>
        <fullName evidence="5">AraC family transcriptional regulator</fullName>
    </submittedName>
</protein>
<dbReference type="SUPFAM" id="SSF46689">
    <property type="entry name" value="Homeodomain-like"/>
    <property type="match status" value="1"/>
</dbReference>
<dbReference type="Gene3D" id="1.10.10.60">
    <property type="entry name" value="Homeodomain-like"/>
    <property type="match status" value="1"/>
</dbReference>
<sequence>MTMPIHPPSWSQGNQVSATARSVSPEHFMTTVKALKLALPSAVIESVSGQVTHLQRQSAYQRIALTEMDELVTDLLHAVGDPLLLVRAYAGLNYQAGFLRKTYLASAFTRRDALVLLCRYFKVNNEGVALALGGEGDACVLSVAAAGRSAAACLQRDAIVYGLTRTLLSLGINEIQHVSLAYTPDAQVQQDYRTLFPVKVLFDGPGQAQIHIGQGSLDLPLGWPSCSVEQIARRERHLMRLNPEPEWCDSVMALLPLLCRQGDVDIDQCAALLAVSRRTLQRNVQREGAAFRGLIERARKQQAQRYLLQGYSLDAVAALLGYRQSAQFYRAFRQWFGCSPTHYRSAQLSQSAINS</sequence>
<keyword evidence="6" id="KW-1185">Reference proteome</keyword>
<dbReference type="OrthoDB" id="6862888at2"/>
<evidence type="ECO:0000313" key="6">
    <source>
        <dbReference type="Proteomes" id="UP000463138"/>
    </source>
</evidence>
<gene>
    <name evidence="5" type="ORF">DT594_16665</name>
</gene>
<accession>A0A7V7GPV4</accession>
<dbReference type="GO" id="GO:0003700">
    <property type="term" value="F:DNA-binding transcription factor activity"/>
    <property type="evidence" value="ECO:0007669"/>
    <property type="project" value="InterPro"/>
</dbReference>
<dbReference type="PANTHER" id="PTHR47894">
    <property type="entry name" value="HTH-TYPE TRANSCRIPTIONAL REGULATOR GADX"/>
    <property type="match status" value="1"/>
</dbReference>
<feature type="domain" description="HTH araC/xylS-type" evidence="4">
    <location>
        <begin position="249"/>
        <end position="346"/>
    </location>
</feature>
<keyword evidence="1" id="KW-0805">Transcription regulation</keyword>
<keyword evidence="3" id="KW-0804">Transcription</keyword>
<dbReference type="GO" id="GO:0005829">
    <property type="term" value="C:cytosol"/>
    <property type="evidence" value="ECO:0007669"/>
    <property type="project" value="TreeGrafter"/>
</dbReference>
<dbReference type="InterPro" id="IPR032687">
    <property type="entry name" value="AraC-type_N"/>
</dbReference>
<organism evidence="5 6">
    <name type="scientific">Halopseudomonas laoshanensis</name>
    <dbReference type="NCBI Taxonomy" id="2268758"/>
    <lineage>
        <taxon>Bacteria</taxon>
        <taxon>Pseudomonadati</taxon>
        <taxon>Pseudomonadota</taxon>
        <taxon>Gammaproteobacteria</taxon>
        <taxon>Pseudomonadales</taxon>
        <taxon>Pseudomonadaceae</taxon>
        <taxon>Halopseudomonas</taxon>
    </lineage>
</organism>